<accession>A0A1I6QLQ2</accession>
<protein>
    <submittedName>
        <fullName evidence="1">Abi-like protein</fullName>
    </submittedName>
</protein>
<dbReference type="STRING" id="1176198.SAMN05444716_102111"/>
<dbReference type="RefSeq" id="WP_093842284.1">
    <property type="nucleotide sequence ID" value="NZ_FPAB01000002.1"/>
</dbReference>
<gene>
    <name evidence="1" type="ORF">SAMN05444716_102111</name>
</gene>
<reference evidence="2" key="1">
    <citation type="submission" date="2016-10" db="EMBL/GenBank/DDBJ databases">
        <authorList>
            <person name="Varghese N."/>
            <person name="Submissions S."/>
        </authorList>
    </citation>
    <scope>NUCLEOTIDE SEQUENCE [LARGE SCALE GENOMIC DNA]</scope>
    <source>
        <strain evidence="2">CGMCC 4.7047</strain>
    </source>
</reference>
<organism evidence="1 2">
    <name type="scientific">Streptomyces harbinensis</name>
    <dbReference type="NCBI Taxonomy" id="1176198"/>
    <lineage>
        <taxon>Bacteria</taxon>
        <taxon>Bacillati</taxon>
        <taxon>Actinomycetota</taxon>
        <taxon>Actinomycetes</taxon>
        <taxon>Kitasatosporales</taxon>
        <taxon>Streptomycetaceae</taxon>
        <taxon>Streptomyces</taxon>
    </lineage>
</organism>
<name>A0A1I6QLQ2_9ACTN</name>
<sequence length="233" mass="25765">MTHIPPAPAPGPWVEEWLSPARHAVYLDAAGGDPARALALYEWNTALACAVLRDLSHFEIALRNAYARALDATWTGEGHWLDDPASPLRAPLIRVRKGGRGRARRRVDINDKTRGAIDGARRRYGRAAPPGKVIAELSLGVWRYLSTSAHEKTLWVPHLHRAFPPATHRATVDRHIGGLHELRNRAAHWEPLLTVPVGARMRDLLEVTGLLGPDLAAYIEHTSQVAPTLARRP</sequence>
<evidence type="ECO:0000313" key="2">
    <source>
        <dbReference type="Proteomes" id="UP000198873"/>
    </source>
</evidence>
<keyword evidence="2" id="KW-1185">Reference proteome</keyword>
<dbReference type="EMBL" id="FPAB01000002">
    <property type="protein sequence ID" value="SFS53343.1"/>
    <property type="molecule type" value="Genomic_DNA"/>
</dbReference>
<proteinExistence type="predicted"/>
<dbReference type="AlphaFoldDB" id="A0A1I6QLQ2"/>
<dbReference type="Proteomes" id="UP000198873">
    <property type="component" value="Unassembled WGS sequence"/>
</dbReference>
<evidence type="ECO:0000313" key="1">
    <source>
        <dbReference type="EMBL" id="SFS53343.1"/>
    </source>
</evidence>